<name>A0A7T8BA49_9SPIR</name>
<accession>A0A7T8BA49</accession>
<organism evidence="1 2">
    <name type="scientific">Breznakiella homolactica</name>
    <dbReference type="NCBI Taxonomy" id="2798577"/>
    <lineage>
        <taxon>Bacteria</taxon>
        <taxon>Pseudomonadati</taxon>
        <taxon>Spirochaetota</taxon>
        <taxon>Spirochaetia</taxon>
        <taxon>Spirochaetales</taxon>
        <taxon>Breznakiellaceae</taxon>
        <taxon>Breznakiella</taxon>
    </lineage>
</organism>
<keyword evidence="2" id="KW-1185">Reference proteome</keyword>
<dbReference type="KEGG" id="bhc:JFL75_13040"/>
<sequence>MQKGQLHPAATLSKNLLAKGLFSLMQKKPFTDITIMELCEASQVSRRTFYRHFDNTGQVAAYQTRGIIDEFTAAMKEQKNRPYEAVIEAYFVFWKTHAPLLTLLNQNNLTYVIFTPYLTSLGELPWLFPPHGADHANQEEYFCVLAYHSGGLWSLLTYWIMNGCALSERTLAETVVKNNNAGGGGYTQE</sequence>
<dbReference type="EMBL" id="CP067089">
    <property type="protein sequence ID" value="QQO07863.1"/>
    <property type="molecule type" value="Genomic_DNA"/>
</dbReference>
<dbReference type="SUPFAM" id="SSF46689">
    <property type="entry name" value="Homeodomain-like"/>
    <property type="match status" value="1"/>
</dbReference>
<dbReference type="InterPro" id="IPR009057">
    <property type="entry name" value="Homeodomain-like_sf"/>
</dbReference>
<protein>
    <submittedName>
        <fullName evidence="1">TetR/AcrR family transcriptional regulator</fullName>
    </submittedName>
</protein>
<reference evidence="1" key="1">
    <citation type="submission" date="2021-01" db="EMBL/GenBank/DDBJ databases">
        <title>Description of Breznakiella homolactica.</title>
        <authorList>
            <person name="Song Y."/>
            <person name="Brune A."/>
        </authorList>
    </citation>
    <scope>NUCLEOTIDE SEQUENCE</scope>
    <source>
        <strain evidence="1">RmG30</strain>
    </source>
</reference>
<dbReference type="Gene3D" id="1.10.357.10">
    <property type="entry name" value="Tetracycline Repressor, domain 2"/>
    <property type="match status" value="1"/>
</dbReference>
<evidence type="ECO:0000313" key="1">
    <source>
        <dbReference type="EMBL" id="QQO07863.1"/>
    </source>
</evidence>
<dbReference type="AlphaFoldDB" id="A0A7T8BA49"/>
<evidence type="ECO:0000313" key="2">
    <source>
        <dbReference type="Proteomes" id="UP000595917"/>
    </source>
</evidence>
<dbReference type="PANTHER" id="PTHR43479:SF11">
    <property type="entry name" value="ACREF_ENVCD OPERON REPRESSOR-RELATED"/>
    <property type="match status" value="1"/>
</dbReference>
<dbReference type="InterPro" id="IPR050624">
    <property type="entry name" value="HTH-type_Tx_Regulator"/>
</dbReference>
<gene>
    <name evidence="1" type="ORF">JFL75_13040</name>
</gene>
<dbReference type="RefSeq" id="WP_215625169.1">
    <property type="nucleotide sequence ID" value="NZ_CP067089.2"/>
</dbReference>
<proteinExistence type="predicted"/>
<dbReference type="PANTHER" id="PTHR43479">
    <property type="entry name" value="ACREF/ENVCD OPERON REPRESSOR-RELATED"/>
    <property type="match status" value="1"/>
</dbReference>
<dbReference type="Proteomes" id="UP000595917">
    <property type="component" value="Chromosome"/>
</dbReference>